<keyword evidence="2" id="KW-1185">Reference proteome</keyword>
<evidence type="ECO:0000313" key="2">
    <source>
        <dbReference type="Proteomes" id="UP000595437"/>
    </source>
</evidence>
<gene>
    <name evidence="1" type="ORF">FKW44_008072</name>
</gene>
<sequence>LALIIPKMYLKVFANIPKYPTSEWRNCITSNNKLYSLLMFGSELTNKITSDSSVFWGCAQRIIWRNTPMYDNNST</sequence>
<name>A0A7T8KFN9_CALRO</name>
<feature type="non-terminal residue" evidence="1">
    <location>
        <position position="1"/>
    </location>
</feature>
<proteinExistence type="predicted"/>
<dbReference type="AlphaFoldDB" id="A0A7T8KFN9"/>
<dbReference type="Proteomes" id="UP000595437">
    <property type="component" value="Chromosome 5"/>
</dbReference>
<reference evidence="2" key="1">
    <citation type="submission" date="2021-01" db="EMBL/GenBank/DDBJ databases">
        <title>Caligus Genome Assembly.</title>
        <authorList>
            <person name="Gallardo-Escarate C."/>
        </authorList>
    </citation>
    <scope>NUCLEOTIDE SEQUENCE [LARGE SCALE GENOMIC DNA]</scope>
</reference>
<accession>A0A7T8KFN9</accession>
<organism evidence="1 2">
    <name type="scientific">Caligus rogercresseyi</name>
    <name type="common">Sea louse</name>
    <dbReference type="NCBI Taxonomy" id="217165"/>
    <lineage>
        <taxon>Eukaryota</taxon>
        <taxon>Metazoa</taxon>
        <taxon>Ecdysozoa</taxon>
        <taxon>Arthropoda</taxon>
        <taxon>Crustacea</taxon>
        <taxon>Multicrustacea</taxon>
        <taxon>Hexanauplia</taxon>
        <taxon>Copepoda</taxon>
        <taxon>Siphonostomatoida</taxon>
        <taxon>Caligidae</taxon>
        <taxon>Caligus</taxon>
    </lineage>
</organism>
<protein>
    <submittedName>
        <fullName evidence="1">Uncharacterized protein</fullName>
    </submittedName>
</protein>
<feature type="non-terminal residue" evidence="1">
    <location>
        <position position="75"/>
    </location>
</feature>
<evidence type="ECO:0000313" key="1">
    <source>
        <dbReference type="EMBL" id="QQP55036.1"/>
    </source>
</evidence>
<dbReference type="EMBL" id="CP045894">
    <property type="protein sequence ID" value="QQP55036.1"/>
    <property type="molecule type" value="Genomic_DNA"/>
</dbReference>